<evidence type="ECO:0000313" key="2">
    <source>
        <dbReference type="Proteomes" id="UP001165269"/>
    </source>
</evidence>
<comment type="caution">
    <text evidence="1">The sequence shown here is derived from an EMBL/GenBank/DDBJ whole genome shotgun (WGS) entry which is preliminary data.</text>
</comment>
<dbReference type="EMBL" id="JALDAY010000010">
    <property type="protein sequence ID" value="MCI3275909.1"/>
    <property type="molecule type" value="Genomic_DNA"/>
</dbReference>
<accession>A0ABS9YG33</accession>
<evidence type="ECO:0000313" key="1">
    <source>
        <dbReference type="EMBL" id="MCI3275909.1"/>
    </source>
</evidence>
<keyword evidence="1" id="KW-0238">DNA-binding</keyword>
<dbReference type="Proteomes" id="UP001165269">
    <property type="component" value="Unassembled WGS sequence"/>
</dbReference>
<sequence length="25" mass="2699">IFGKLGVDDRTAAVTNAMRHGLLDQ</sequence>
<reference evidence="1" key="1">
    <citation type="submission" date="2022-03" db="EMBL/GenBank/DDBJ databases">
        <title>Streptomyces 7R015 and 7R016 isolated from Barleria lupulina in Thailand.</title>
        <authorList>
            <person name="Kanchanasin P."/>
            <person name="Phongsopitanun W."/>
            <person name="Tanasupawat S."/>
        </authorList>
    </citation>
    <scope>NUCLEOTIDE SEQUENCE</scope>
    <source>
        <strain evidence="1">7R015</strain>
    </source>
</reference>
<protein>
    <submittedName>
        <fullName evidence="1">DNA-binding response regulator</fullName>
    </submittedName>
</protein>
<gene>
    <name evidence="1" type="ORF">MQP27_32990</name>
</gene>
<organism evidence="1 2">
    <name type="scientific">Streptomyces cylindrosporus</name>
    <dbReference type="NCBI Taxonomy" id="2927583"/>
    <lineage>
        <taxon>Bacteria</taxon>
        <taxon>Bacillati</taxon>
        <taxon>Actinomycetota</taxon>
        <taxon>Actinomycetes</taxon>
        <taxon>Kitasatosporales</taxon>
        <taxon>Streptomycetaceae</taxon>
        <taxon>Streptomyces</taxon>
    </lineage>
</organism>
<dbReference type="GO" id="GO:0003677">
    <property type="term" value="F:DNA binding"/>
    <property type="evidence" value="ECO:0007669"/>
    <property type="project" value="UniProtKB-KW"/>
</dbReference>
<keyword evidence="2" id="KW-1185">Reference proteome</keyword>
<feature type="non-terminal residue" evidence="1">
    <location>
        <position position="1"/>
    </location>
</feature>
<proteinExistence type="predicted"/>
<name>A0ABS9YG33_9ACTN</name>